<dbReference type="EMBL" id="ABCK01000005">
    <property type="protein sequence ID" value="EDM28438.1"/>
    <property type="molecule type" value="Genomic_DNA"/>
</dbReference>
<keyword evidence="3" id="KW-1185">Reference proteome</keyword>
<gene>
    <name evidence="2" type="ORF">LNTAR_10996</name>
</gene>
<proteinExistence type="predicted"/>
<organism evidence="2 3">
    <name type="scientific">Lentisphaera araneosa HTCC2155</name>
    <dbReference type="NCBI Taxonomy" id="313628"/>
    <lineage>
        <taxon>Bacteria</taxon>
        <taxon>Pseudomonadati</taxon>
        <taxon>Lentisphaerota</taxon>
        <taxon>Lentisphaeria</taxon>
        <taxon>Lentisphaerales</taxon>
        <taxon>Lentisphaeraceae</taxon>
        <taxon>Lentisphaera</taxon>
    </lineage>
</organism>
<dbReference type="Proteomes" id="UP000004947">
    <property type="component" value="Unassembled WGS sequence"/>
</dbReference>
<dbReference type="AlphaFoldDB" id="A6DJ02"/>
<sequence>MYLKLGGEKMKYKFCVNAHFDKDLKSTVNSKLQILHSELCVLDLPHKGRFYKNFCDLDLFYEVCNIFDDLGFDKDGSQSNKYYYTSISLEYCDDDKYEFPFLSLSGNSWYDSDNNFNEIINEDLIMDVKNLGNFKNWQINLLANGDLSLLVKSRFIEMYKSNGLNGLRFKPVLIKSLTAKLQPSKSVYWAQFEDILDEKDFFRNHFSDKYNQPVPKYIKLEFEKMIENLDVFYVKSANEILFSQKFFRLLESNNLLIDLNRVSPWGIDYLAGKSGSSLKNFLIKHDRFDNDIELTYRRAIETIEARKKEFNQEVVEANKIAEAAKEKNQLEKRQKAINELFENNVQKSREINYFQADFDYLGWNPALDKVCDLTGQKGLCLRPWLSHYDESYKVDLSVDELKLLVDRNHPGDKFFYVHINAIEKGILKVQHEIDDEFGYYEDCLSEEILDKMNRTPPYEGEGRWYLESEGILPFVGIWRSGDIKEHIKDLNSQEEFISSIKFQSQLEPLTLESIDVKGRIFVFKDPVDQSFMGCFEYN</sequence>
<evidence type="ECO:0000313" key="3">
    <source>
        <dbReference type="Proteomes" id="UP000004947"/>
    </source>
</evidence>
<protein>
    <submittedName>
        <fullName evidence="2">Uncharacterized protein</fullName>
    </submittedName>
</protein>
<evidence type="ECO:0000256" key="1">
    <source>
        <dbReference type="SAM" id="Coils"/>
    </source>
</evidence>
<feature type="coiled-coil region" evidence="1">
    <location>
        <begin position="300"/>
        <end position="343"/>
    </location>
</feature>
<comment type="caution">
    <text evidence="2">The sequence shown here is derived from an EMBL/GenBank/DDBJ whole genome shotgun (WGS) entry which is preliminary data.</text>
</comment>
<reference evidence="2 3" key="1">
    <citation type="journal article" date="2010" name="J. Bacteriol.">
        <title>Genome sequence of Lentisphaera araneosa HTCC2155T, the type species of the order Lentisphaerales in the phylum Lentisphaerae.</title>
        <authorList>
            <person name="Thrash J.C."/>
            <person name="Cho J.C."/>
            <person name="Vergin K.L."/>
            <person name="Morris R.M."/>
            <person name="Giovannoni S.J."/>
        </authorList>
    </citation>
    <scope>NUCLEOTIDE SEQUENCE [LARGE SCALE GENOMIC DNA]</scope>
    <source>
        <strain evidence="2 3">HTCC2155</strain>
    </source>
</reference>
<keyword evidence="1" id="KW-0175">Coiled coil</keyword>
<name>A6DJ02_9BACT</name>
<evidence type="ECO:0000313" key="2">
    <source>
        <dbReference type="EMBL" id="EDM28438.1"/>
    </source>
</evidence>
<accession>A6DJ02</accession>